<proteinExistence type="predicted"/>
<dbReference type="AlphaFoldDB" id="A0AA38HHK2"/>
<evidence type="ECO:0000313" key="1">
    <source>
        <dbReference type="EMBL" id="KAJ3616811.1"/>
    </source>
</evidence>
<keyword evidence="2" id="KW-1185">Reference proteome</keyword>
<name>A0AA38HHK2_9CUCU</name>
<dbReference type="Proteomes" id="UP001168821">
    <property type="component" value="Unassembled WGS sequence"/>
</dbReference>
<reference evidence="1" key="1">
    <citation type="journal article" date="2023" name="G3 (Bethesda)">
        <title>Whole genome assemblies of Zophobas morio and Tenebrio molitor.</title>
        <authorList>
            <person name="Kaur S."/>
            <person name="Stinson S.A."/>
            <person name="diCenzo G.C."/>
        </authorList>
    </citation>
    <scope>NUCLEOTIDE SEQUENCE</scope>
    <source>
        <strain evidence="1">QUZm001</strain>
    </source>
</reference>
<comment type="caution">
    <text evidence="1">The sequence shown here is derived from an EMBL/GenBank/DDBJ whole genome shotgun (WGS) entry which is preliminary data.</text>
</comment>
<evidence type="ECO:0000313" key="2">
    <source>
        <dbReference type="Proteomes" id="UP001168821"/>
    </source>
</evidence>
<protein>
    <submittedName>
        <fullName evidence="1">Uncharacterized protein</fullName>
    </submittedName>
</protein>
<sequence length="150" mass="17360">MWKGWNIFETVSKPKTRPHIRLLFWDAKVVQSKKHELQELLLLERIAVCTINETHLFSNVVLNLCNFGTYRQDILIPRPGRDCLSETEHSTLFYIYASSTKCQGSRSFPSMPDQMPVSVITVYKLPWNYFRPTIWMPSLVAPLLLLCAGS</sequence>
<organism evidence="1 2">
    <name type="scientific">Zophobas morio</name>
    <dbReference type="NCBI Taxonomy" id="2755281"/>
    <lineage>
        <taxon>Eukaryota</taxon>
        <taxon>Metazoa</taxon>
        <taxon>Ecdysozoa</taxon>
        <taxon>Arthropoda</taxon>
        <taxon>Hexapoda</taxon>
        <taxon>Insecta</taxon>
        <taxon>Pterygota</taxon>
        <taxon>Neoptera</taxon>
        <taxon>Endopterygota</taxon>
        <taxon>Coleoptera</taxon>
        <taxon>Polyphaga</taxon>
        <taxon>Cucujiformia</taxon>
        <taxon>Tenebrionidae</taxon>
        <taxon>Zophobas</taxon>
    </lineage>
</organism>
<accession>A0AA38HHK2</accession>
<gene>
    <name evidence="1" type="ORF">Zmor_009010</name>
</gene>
<dbReference type="EMBL" id="JALNTZ010002816">
    <property type="protein sequence ID" value="KAJ3616811.1"/>
    <property type="molecule type" value="Genomic_DNA"/>
</dbReference>